<evidence type="ECO:0000313" key="2">
    <source>
        <dbReference type="Proteomes" id="UP001152320"/>
    </source>
</evidence>
<sequence>MYARKNDKYQPPNSYDQDMMCSNENASSDHLYTLQDAHKDFKAILKKLDGNSTMDFITQLREHLDTIDIESPSHNADILLKSISEDLRNHPDLPLSAVMNSELIIHPSTGEFAGLEPGSVVNVDKFLYPDDESIDELCEQGKLSRNYCVQCGSHQVEPLTFVSHSASTQQMKYLFKDFLPDLHDKTVIDVGSRLGVVLYHAYHYSSASNIIGVEMNPDLCGLQQYILQKYSMEDRIQVTCADIRTQAYLLKKADVLILNNVFEFFLNVHDQKEVWKFLFENYRKSGSYLVSIPSIAESLAPLGLILDVNTWVKEFPISMKGRVNISNEEEEEELSCIHLYKVL</sequence>
<organism evidence="1 2">
    <name type="scientific">Holothuria leucospilota</name>
    <name type="common">Black long sea cucumber</name>
    <name type="synonym">Mertensiothuria leucospilota</name>
    <dbReference type="NCBI Taxonomy" id="206669"/>
    <lineage>
        <taxon>Eukaryota</taxon>
        <taxon>Metazoa</taxon>
        <taxon>Echinodermata</taxon>
        <taxon>Eleutherozoa</taxon>
        <taxon>Echinozoa</taxon>
        <taxon>Holothuroidea</taxon>
        <taxon>Aspidochirotacea</taxon>
        <taxon>Aspidochirotida</taxon>
        <taxon>Holothuriidae</taxon>
        <taxon>Holothuria</taxon>
    </lineage>
</organism>
<dbReference type="PANTHER" id="PTHR43675">
    <property type="entry name" value="ARSENITE METHYLTRANSFERASE"/>
    <property type="match status" value="1"/>
</dbReference>
<proteinExistence type="predicted"/>
<dbReference type="Gene3D" id="3.40.50.150">
    <property type="entry name" value="Vaccinia Virus protein VP39"/>
    <property type="match status" value="1"/>
</dbReference>
<dbReference type="AlphaFoldDB" id="A0A9Q1HGZ5"/>
<dbReference type="EMBL" id="JAIZAY010000003">
    <property type="protein sequence ID" value="KAJ8045450.1"/>
    <property type="molecule type" value="Genomic_DNA"/>
</dbReference>
<reference evidence="1" key="1">
    <citation type="submission" date="2021-10" db="EMBL/GenBank/DDBJ databases">
        <title>Tropical sea cucumber genome reveals ecological adaptation and Cuvierian tubules defense mechanism.</title>
        <authorList>
            <person name="Chen T."/>
        </authorList>
    </citation>
    <scope>NUCLEOTIDE SEQUENCE</scope>
    <source>
        <strain evidence="1">Nanhai2018</strain>
        <tissue evidence="1">Muscle</tissue>
    </source>
</reference>
<dbReference type="SUPFAM" id="SSF53335">
    <property type="entry name" value="S-adenosyl-L-methionine-dependent methyltransferases"/>
    <property type="match status" value="1"/>
</dbReference>
<gene>
    <name evidence="1" type="ORF">HOLleu_08463</name>
</gene>
<dbReference type="GO" id="GO:0008168">
    <property type="term" value="F:methyltransferase activity"/>
    <property type="evidence" value="ECO:0007669"/>
    <property type="project" value="TreeGrafter"/>
</dbReference>
<evidence type="ECO:0000313" key="1">
    <source>
        <dbReference type="EMBL" id="KAJ8045450.1"/>
    </source>
</evidence>
<name>A0A9Q1HGZ5_HOLLE</name>
<comment type="caution">
    <text evidence="1">The sequence shown here is derived from an EMBL/GenBank/DDBJ whole genome shotgun (WGS) entry which is preliminary data.</text>
</comment>
<protein>
    <submittedName>
        <fullName evidence="1">Uncharacterized protein</fullName>
    </submittedName>
</protein>
<dbReference type="Proteomes" id="UP001152320">
    <property type="component" value="Chromosome 3"/>
</dbReference>
<keyword evidence="2" id="KW-1185">Reference proteome</keyword>
<accession>A0A9Q1HGZ5</accession>
<dbReference type="PANTHER" id="PTHR43675:SF1">
    <property type="entry name" value="RIKEN CDNA 2700097O09 GENE"/>
    <property type="match status" value="1"/>
</dbReference>
<dbReference type="OrthoDB" id="15794at2759"/>
<dbReference type="InterPro" id="IPR026669">
    <property type="entry name" value="Arsenite_MeTrfase-like"/>
</dbReference>
<dbReference type="InterPro" id="IPR029063">
    <property type="entry name" value="SAM-dependent_MTases_sf"/>
</dbReference>